<comment type="caution">
    <text evidence="1">The sequence shown here is derived from an EMBL/GenBank/DDBJ whole genome shotgun (WGS) entry which is preliminary data.</text>
</comment>
<reference evidence="1" key="1">
    <citation type="submission" date="2021-02" db="EMBL/GenBank/DDBJ databases">
        <authorList>
            <person name="Nowell W R."/>
        </authorList>
    </citation>
    <scope>NUCLEOTIDE SEQUENCE</scope>
</reference>
<evidence type="ECO:0000313" key="2">
    <source>
        <dbReference type="Proteomes" id="UP000663864"/>
    </source>
</evidence>
<name>A0A814XYC9_9BILA</name>
<accession>A0A814XYC9</accession>
<dbReference type="Proteomes" id="UP000663864">
    <property type="component" value="Unassembled WGS sequence"/>
</dbReference>
<evidence type="ECO:0000313" key="1">
    <source>
        <dbReference type="EMBL" id="CAF1221852.1"/>
    </source>
</evidence>
<dbReference type="AlphaFoldDB" id="A0A814XYC9"/>
<protein>
    <submittedName>
        <fullName evidence="1">Uncharacterized protein</fullName>
    </submittedName>
</protein>
<proteinExistence type="predicted"/>
<gene>
    <name evidence="1" type="ORF">ZHD862_LOCUS23907</name>
</gene>
<sequence length="141" mass="15733">MMDVDITELEIEFKKVLIQLANEPFNKELLHKLQLIQKQMLVPSPATTNQSGLHTSYSTASIYEASLSSSSSNLTNVCAPRTLNIDNNENMAANTETLRTNNPTVDPIGSYRILSRSYRILLDPGHDPTNGSIVWESDRIL</sequence>
<dbReference type="EMBL" id="CAJNOT010001587">
    <property type="protein sequence ID" value="CAF1221852.1"/>
    <property type="molecule type" value="Genomic_DNA"/>
</dbReference>
<organism evidence="1 2">
    <name type="scientific">Rotaria sordida</name>
    <dbReference type="NCBI Taxonomy" id="392033"/>
    <lineage>
        <taxon>Eukaryota</taxon>
        <taxon>Metazoa</taxon>
        <taxon>Spiralia</taxon>
        <taxon>Gnathifera</taxon>
        <taxon>Rotifera</taxon>
        <taxon>Eurotatoria</taxon>
        <taxon>Bdelloidea</taxon>
        <taxon>Philodinida</taxon>
        <taxon>Philodinidae</taxon>
        <taxon>Rotaria</taxon>
    </lineage>
</organism>